<accession>A0ABS4IJ78</accession>
<dbReference type="PANTHER" id="PTHR33169:SF25">
    <property type="entry name" value="DNA-BINDING PROTEIN YIZB-RELATED"/>
    <property type="match status" value="1"/>
</dbReference>
<sequence length="115" mass="13131">MQYKVGEFLSIRSQLLKGILEGCILAVVERQTVYGYELSLKLQDYGLSVSEGSIYPILLRLQKEKLIRGEMKKSSTGPNRKYYYLTDEGAEALDDFKVNWEGLKAPVDRLLHKEG</sequence>
<reference evidence="2 3" key="1">
    <citation type="submission" date="2021-03" db="EMBL/GenBank/DDBJ databases">
        <title>Genomic Encyclopedia of Type Strains, Phase IV (KMG-IV): sequencing the most valuable type-strain genomes for metagenomic binning, comparative biology and taxonomic classification.</title>
        <authorList>
            <person name="Goeker M."/>
        </authorList>
    </citation>
    <scope>NUCLEOTIDE SEQUENCE [LARGE SCALE GENOMIC DNA]</scope>
    <source>
        <strain evidence="2 3">DSM 25609</strain>
    </source>
</reference>
<dbReference type="InterPro" id="IPR036390">
    <property type="entry name" value="WH_DNA-bd_sf"/>
</dbReference>
<organism evidence="2 3">
    <name type="scientific">Virgibacillus natechei</name>
    <dbReference type="NCBI Taxonomy" id="1216297"/>
    <lineage>
        <taxon>Bacteria</taxon>
        <taxon>Bacillati</taxon>
        <taxon>Bacillota</taxon>
        <taxon>Bacilli</taxon>
        <taxon>Bacillales</taxon>
        <taxon>Bacillaceae</taxon>
        <taxon>Virgibacillus</taxon>
    </lineage>
</organism>
<feature type="domain" description="Transcription regulator PadR N-terminal" evidence="1">
    <location>
        <begin position="24"/>
        <end position="94"/>
    </location>
</feature>
<dbReference type="EMBL" id="JAGGKX010000019">
    <property type="protein sequence ID" value="MBP1970999.1"/>
    <property type="molecule type" value="Genomic_DNA"/>
</dbReference>
<dbReference type="InterPro" id="IPR036388">
    <property type="entry name" value="WH-like_DNA-bd_sf"/>
</dbReference>
<evidence type="ECO:0000259" key="1">
    <source>
        <dbReference type="Pfam" id="PF03551"/>
    </source>
</evidence>
<dbReference type="InterPro" id="IPR005149">
    <property type="entry name" value="Tscrpt_reg_PadR_N"/>
</dbReference>
<evidence type="ECO:0000313" key="2">
    <source>
        <dbReference type="EMBL" id="MBP1970999.1"/>
    </source>
</evidence>
<dbReference type="SUPFAM" id="SSF46785">
    <property type="entry name" value="Winged helix' DNA-binding domain"/>
    <property type="match status" value="1"/>
</dbReference>
<dbReference type="InterPro" id="IPR052509">
    <property type="entry name" value="Metal_resp_DNA-bind_regulator"/>
</dbReference>
<gene>
    <name evidence="2" type="ORF">J2Z83_003136</name>
</gene>
<protein>
    <submittedName>
        <fullName evidence="2">PadR family transcriptional regulator PadR</fullName>
    </submittedName>
</protein>
<comment type="caution">
    <text evidence="2">The sequence shown here is derived from an EMBL/GenBank/DDBJ whole genome shotgun (WGS) entry which is preliminary data.</text>
</comment>
<proteinExistence type="predicted"/>
<dbReference type="Proteomes" id="UP001519345">
    <property type="component" value="Unassembled WGS sequence"/>
</dbReference>
<evidence type="ECO:0000313" key="3">
    <source>
        <dbReference type="Proteomes" id="UP001519345"/>
    </source>
</evidence>
<dbReference type="Gene3D" id="1.10.10.10">
    <property type="entry name" value="Winged helix-like DNA-binding domain superfamily/Winged helix DNA-binding domain"/>
    <property type="match status" value="1"/>
</dbReference>
<keyword evidence="3" id="KW-1185">Reference proteome</keyword>
<dbReference type="PANTHER" id="PTHR33169">
    <property type="entry name" value="PADR-FAMILY TRANSCRIPTIONAL REGULATOR"/>
    <property type="match status" value="1"/>
</dbReference>
<dbReference type="Pfam" id="PF03551">
    <property type="entry name" value="PadR"/>
    <property type="match status" value="1"/>
</dbReference>
<name>A0ABS4IJ78_9BACI</name>